<proteinExistence type="predicted"/>
<gene>
    <name evidence="8" type="ORF">KB874_10825</name>
</gene>
<dbReference type="InterPro" id="IPR011701">
    <property type="entry name" value="MFS"/>
</dbReference>
<comment type="caution">
    <text evidence="8">The sequence shown here is derived from an EMBL/GenBank/DDBJ whole genome shotgun (WGS) entry which is preliminary data.</text>
</comment>
<keyword evidence="4 6" id="KW-1133">Transmembrane helix</keyword>
<dbReference type="RefSeq" id="WP_212536595.1">
    <property type="nucleotide sequence ID" value="NZ_JAGTUU010000004.1"/>
</dbReference>
<comment type="subcellular location">
    <subcellularLocation>
        <location evidence="1">Cell membrane</location>
        <topology evidence="1">Multi-pass membrane protein</topology>
    </subcellularLocation>
</comment>
<feature type="domain" description="Major facilitator superfamily (MFS) profile" evidence="7">
    <location>
        <begin position="9"/>
        <end position="383"/>
    </location>
</feature>
<reference evidence="8" key="1">
    <citation type="submission" date="2021-04" db="EMBL/GenBank/DDBJ databases">
        <authorList>
            <person name="Yoon J."/>
        </authorList>
    </citation>
    <scope>NUCLEOTIDE SEQUENCE</scope>
    <source>
        <strain evidence="8">KMU-90</strain>
    </source>
</reference>
<feature type="transmembrane region" description="Helical" evidence="6">
    <location>
        <begin position="163"/>
        <end position="180"/>
    </location>
</feature>
<keyword evidence="3 6" id="KW-0812">Transmembrane</keyword>
<keyword evidence="5 6" id="KW-0472">Membrane</keyword>
<dbReference type="InterPro" id="IPR050189">
    <property type="entry name" value="MFS_Efflux_Transporters"/>
</dbReference>
<dbReference type="Gene3D" id="1.20.1250.20">
    <property type="entry name" value="MFS general substrate transporter like domains"/>
    <property type="match status" value="1"/>
</dbReference>
<name>A0A8J7WGG5_9RHOB</name>
<evidence type="ECO:0000256" key="5">
    <source>
        <dbReference type="ARBA" id="ARBA00023136"/>
    </source>
</evidence>
<feature type="transmembrane region" description="Helical" evidence="6">
    <location>
        <begin position="43"/>
        <end position="68"/>
    </location>
</feature>
<feature type="transmembrane region" description="Helical" evidence="6">
    <location>
        <begin position="75"/>
        <end position="93"/>
    </location>
</feature>
<dbReference type="PANTHER" id="PTHR43124:SF10">
    <property type="entry name" value="PURINE EFFLUX PUMP PBUE"/>
    <property type="match status" value="1"/>
</dbReference>
<evidence type="ECO:0000256" key="6">
    <source>
        <dbReference type="SAM" id="Phobius"/>
    </source>
</evidence>
<dbReference type="SUPFAM" id="SSF103473">
    <property type="entry name" value="MFS general substrate transporter"/>
    <property type="match status" value="1"/>
</dbReference>
<feature type="transmembrane region" description="Helical" evidence="6">
    <location>
        <begin position="201"/>
        <end position="224"/>
    </location>
</feature>
<evidence type="ECO:0000256" key="3">
    <source>
        <dbReference type="ARBA" id="ARBA00022692"/>
    </source>
</evidence>
<dbReference type="CDD" id="cd17324">
    <property type="entry name" value="MFS_NepI_like"/>
    <property type="match status" value="1"/>
</dbReference>
<dbReference type="PANTHER" id="PTHR43124">
    <property type="entry name" value="PURINE EFFLUX PUMP PBUE"/>
    <property type="match status" value="1"/>
</dbReference>
<dbReference type="Proteomes" id="UP000681356">
    <property type="component" value="Unassembled WGS sequence"/>
</dbReference>
<feature type="transmembrane region" description="Helical" evidence="6">
    <location>
        <begin position="9"/>
        <end position="31"/>
    </location>
</feature>
<evidence type="ECO:0000313" key="8">
    <source>
        <dbReference type="EMBL" id="MBS0124629.1"/>
    </source>
</evidence>
<sequence>MTTGAPRGVFLILSICNFVIGMGAFALIGMVEPLAEGLGVPVTAAASLLTVYAVGFAISSPVLVALTGRMGRRRVLALGMAVFGVTTLAAAAAPDLAVLYPLRVLAAMGAGLVTPVTLAIAAALAPPEGRGRALSAVFFGLTVSQVLGVPAGGWLAYTFGWRVVFVLVAVLVAPCIWLVWTRVPAGLRFAPVSLRDLGRTLLDGVAMATVGFTVVFIGAIYALYTYLSPLLSQTMGFGRDGVALALLVFGLGAPLGNLVGGWMADRLGAERSLTGVCLVQVAVLPLFALLPLPVAGLFGLIFVWSLVGWAFSPSQQLRLVQLDPARAPVLMSLHAASIYVGIAAGSAAGGVVVALAGLSMTGPAAGALALAALGVLLWSHRAAALRRAG</sequence>
<dbReference type="AlphaFoldDB" id="A0A8J7WGG5"/>
<feature type="transmembrane region" description="Helical" evidence="6">
    <location>
        <begin position="362"/>
        <end position="379"/>
    </location>
</feature>
<dbReference type="PROSITE" id="PS50850">
    <property type="entry name" value="MFS"/>
    <property type="match status" value="1"/>
</dbReference>
<feature type="transmembrane region" description="Helical" evidence="6">
    <location>
        <begin position="244"/>
        <end position="264"/>
    </location>
</feature>
<feature type="transmembrane region" description="Helical" evidence="6">
    <location>
        <begin position="333"/>
        <end position="356"/>
    </location>
</feature>
<keyword evidence="9" id="KW-1185">Reference proteome</keyword>
<dbReference type="Pfam" id="PF07690">
    <property type="entry name" value="MFS_1"/>
    <property type="match status" value="1"/>
</dbReference>
<dbReference type="InterPro" id="IPR020846">
    <property type="entry name" value="MFS_dom"/>
</dbReference>
<feature type="transmembrane region" description="Helical" evidence="6">
    <location>
        <begin position="137"/>
        <end position="157"/>
    </location>
</feature>
<evidence type="ECO:0000256" key="2">
    <source>
        <dbReference type="ARBA" id="ARBA00022475"/>
    </source>
</evidence>
<organism evidence="8 9">
    <name type="scientific">Thetidibacter halocola</name>
    <dbReference type="NCBI Taxonomy" id="2827239"/>
    <lineage>
        <taxon>Bacteria</taxon>
        <taxon>Pseudomonadati</taxon>
        <taxon>Pseudomonadota</taxon>
        <taxon>Alphaproteobacteria</taxon>
        <taxon>Rhodobacterales</taxon>
        <taxon>Roseobacteraceae</taxon>
        <taxon>Thetidibacter</taxon>
    </lineage>
</organism>
<protein>
    <submittedName>
        <fullName evidence="8">MFS transporter</fullName>
    </submittedName>
</protein>
<dbReference type="EMBL" id="JAGTUU010000004">
    <property type="protein sequence ID" value="MBS0124629.1"/>
    <property type="molecule type" value="Genomic_DNA"/>
</dbReference>
<accession>A0A8J7WGG5</accession>
<dbReference type="InterPro" id="IPR036259">
    <property type="entry name" value="MFS_trans_sf"/>
</dbReference>
<keyword evidence="2" id="KW-1003">Cell membrane</keyword>
<evidence type="ECO:0000259" key="7">
    <source>
        <dbReference type="PROSITE" id="PS50850"/>
    </source>
</evidence>
<feature type="transmembrane region" description="Helical" evidence="6">
    <location>
        <begin position="105"/>
        <end position="125"/>
    </location>
</feature>
<evidence type="ECO:0000256" key="1">
    <source>
        <dbReference type="ARBA" id="ARBA00004651"/>
    </source>
</evidence>
<evidence type="ECO:0000313" key="9">
    <source>
        <dbReference type="Proteomes" id="UP000681356"/>
    </source>
</evidence>
<evidence type="ECO:0000256" key="4">
    <source>
        <dbReference type="ARBA" id="ARBA00022989"/>
    </source>
</evidence>
<dbReference type="GO" id="GO:0022857">
    <property type="term" value="F:transmembrane transporter activity"/>
    <property type="evidence" value="ECO:0007669"/>
    <property type="project" value="InterPro"/>
</dbReference>
<dbReference type="GO" id="GO:0005886">
    <property type="term" value="C:plasma membrane"/>
    <property type="evidence" value="ECO:0007669"/>
    <property type="project" value="UniProtKB-SubCell"/>
</dbReference>